<dbReference type="InterPro" id="IPR001878">
    <property type="entry name" value="Znf_CCHC"/>
</dbReference>
<dbReference type="InterPro" id="IPR040256">
    <property type="entry name" value="At4g02000-like"/>
</dbReference>
<dbReference type="PANTHER" id="PTHR31286:SF167">
    <property type="entry name" value="OS09G0268800 PROTEIN"/>
    <property type="match status" value="1"/>
</dbReference>
<keyword evidence="1" id="KW-0863">Zinc-finger</keyword>
<keyword evidence="1" id="KW-0479">Metal-binding</keyword>
<feature type="compositionally biased region" description="Acidic residues" evidence="2">
    <location>
        <begin position="590"/>
        <end position="599"/>
    </location>
</feature>
<feature type="domain" description="CCHC-type" evidence="3">
    <location>
        <begin position="211"/>
        <end position="224"/>
    </location>
</feature>
<dbReference type="GO" id="GO:0008270">
    <property type="term" value="F:zinc ion binding"/>
    <property type="evidence" value="ECO:0007669"/>
    <property type="project" value="UniProtKB-KW"/>
</dbReference>
<dbReference type="PROSITE" id="PS50158">
    <property type="entry name" value="ZF_CCHC"/>
    <property type="match status" value="1"/>
</dbReference>
<accession>A0A7J6EJJ6</accession>
<dbReference type="Pfam" id="PF14392">
    <property type="entry name" value="zf-CCHC_4"/>
    <property type="match status" value="1"/>
</dbReference>
<dbReference type="SUPFAM" id="SSF57756">
    <property type="entry name" value="Retrovirus zinc finger-like domains"/>
    <property type="match status" value="1"/>
</dbReference>
<protein>
    <recommendedName>
        <fullName evidence="3">CCHC-type domain-containing protein</fullName>
    </recommendedName>
</protein>
<evidence type="ECO:0000313" key="4">
    <source>
        <dbReference type="EMBL" id="KAF4358495.1"/>
    </source>
</evidence>
<organism evidence="4 5">
    <name type="scientific">Cannabis sativa</name>
    <name type="common">Hemp</name>
    <name type="synonym">Marijuana</name>
    <dbReference type="NCBI Taxonomy" id="3483"/>
    <lineage>
        <taxon>Eukaryota</taxon>
        <taxon>Viridiplantae</taxon>
        <taxon>Streptophyta</taxon>
        <taxon>Embryophyta</taxon>
        <taxon>Tracheophyta</taxon>
        <taxon>Spermatophyta</taxon>
        <taxon>Magnoliopsida</taxon>
        <taxon>eudicotyledons</taxon>
        <taxon>Gunneridae</taxon>
        <taxon>Pentapetalae</taxon>
        <taxon>rosids</taxon>
        <taxon>fabids</taxon>
        <taxon>Rosales</taxon>
        <taxon>Cannabaceae</taxon>
        <taxon>Cannabis</taxon>
    </lineage>
</organism>
<sequence>MEPIITSNSSLKGRNFTCMETSIKLSPCPSSVKALASSCLYGKVIAPMIVDIPTVLDFVAKTWKKPISVVAMVDDVKNSNVFKFGFDNGNDRNWALANGPWCVRGYTLALQDWSPSVDGPIVFNSLRVWVQVHNLPHEFYSRANGLLLGGLVGSVIKLDMEEDKPASWTTFFKILVDIDIHKPLCSGCFFDTNSGVKQWLQVKFEKIGIFCYHCGRLGHQRRGCSLSSPVTVAKCDGIPLPMYGPWLSTSSAYLDVFYGPSFGGSSSVSSMAVVKKGGAYCPLMASPAPAAGEPLDDAGLVRRPRRSLMVTHRATAKPGETKRLEWHPKQPAAGGKDRFASSGNSGDLGVRMQGKVHVGVSPLRRPRVEGTDLSLNSNVGAVELFSLEGGLSPCGPIVKVSGPADESLEGGPIMLNQVNSHPIGPVHRLGPNLKSGGPVLEESNFNNNCSIVGHVDPISSMPTQTIIGPAHLDHAIGGQVGLTSSKPVGECVDQVQINEEQALSHFFKAQEELMNDLKHFGKLDLYEIRKIGGDIGVPASSEVNERTTPFKKRKFESSASLCSRPHKIHRKHPGVVRDFPWDSKHKENDSDMVLEEPSEDSSNSPSRSGILKNPLIGSFVIDDDVSITL</sequence>
<proteinExistence type="predicted"/>
<feature type="region of interest" description="Disordered" evidence="2">
    <location>
        <begin position="587"/>
        <end position="611"/>
    </location>
</feature>
<dbReference type="InterPro" id="IPR025558">
    <property type="entry name" value="DUF4283"/>
</dbReference>
<dbReference type="Proteomes" id="UP000525078">
    <property type="component" value="Unassembled WGS sequence"/>
</dbReference>
<evidence type="ECO:0000256" key="2">
    <source>
        <dbReference type="SAM" id="MobiDB-lite"/>
    </source>
</evidence>
<gene>
    <name evidence="4" type="ORF">F8388_005151</name>
</gene>
<dbReference type="PANTHER" id="PTHR31286">
    <property type="entry name" value="GLYCINE-RICH CELL WALL STRUCTURAL PROTEIN 1.8-LIKE"/>
    <property type="match status" value="1"/>
</dbReference>
<reference evidence="4 5" key="1">
    <citation type="journal article" date="2020" name="bioRxiv">
        <title>Sequence and annotation of 42 cannabis genomes reveals extensive copy number variation in cannabinoid synthesis and pathogen resistance genes.</title>
        <authorList>
            <person name="Mckernan K.J."/>
            <person name="Helbert Y."/>
            <person name="Kane L.T."/>
            <person name="Ebling H."/>
            <person name="Zhang L."/>
            <person name="Liu B."/>
            <person name="Eaton Z."/>
            <person name="Mclaughlin S."/>
            <person name="Kingan S."/>
            <person name="Baybayan P."/>
            <person name="Concepcion G."/>
            <person name="Jordan M."/>
            <person name="Riva A."/>
            <person name="Barbazuk W."/>
            <person name="Harkins T."/>
        </authorList>
    </citation>
    <scope>NUCLEOTIDE SEQUENCE [LARGE SCALE GENOMIC DNA]</scope>
    <source>
        <strain evidence="5">cv. Jamaican Lion 4</strain>
        <tissue evidence="4">Leaf</tissue>
    </source>
</reference>
<dbReference type="EMBL" id="JAATIP010000225">
    <property type="protein sequence ID" value="KAF4358495.1"/>
    <property type="molecule type" value="Genomic_DNA"/>
</dbReference>
<dbReference type="GO" id="GO:0003676">
    <property type="term" value="F:nucleic acid binding"/>
    <property type="evidence" value="ECO:0007669"/>
    <property type="project" value="InterPro"/>
</dbReference>
<dbReference type="Pfam" id="PF14111">
    <property type="entry name" value="DUF4283"/>
    <property type="match status" value="1"/>
</dbReference>
<dbReference type="AlphaFoldDB" id="A0A7J6EJJ6"/>
<feature type="region of interest" description="Disordered" evidence="2">
    <location>
        <begin position="327"/>
        <end position="350"/>
    </location>
</feature>
<comment type="caution">
    <text evidence="4">The sequence shown here is derived from an EMBL/GenBank/DDBJ whole genome shotgun (WGS) entry which is preliminary data.</text>
</comment>
<keyword evidence="1" id="KW-0862">Zinc</keyword>
<name>A0A7J6EJJ6_CANSA</name>
<evidence type="ECO:0000256" key="1">
    <source>
        <dbReference type="PROSITE-ProRule" id="PRU00047"/>
    </source>
</evidence>
<evidence type="ECO:0000313" key="5">
    <source>
        <dbReference type="Proteomes" id="UP000525078"/>
    </source>
</evidence>
<dbReference type="InterPro" id="IPR025836">
    <property type="entry name" value="Zn_knuckle_CX2CX4HX4C"/>
</dbReference>
<dbReference type="InterPro" id="IPR036875">
    <property type="entry name" value="Znf_CCHC_sf"/>
</dbReference>
<evidence type="ECO:0000259" key="3">
    <source>
        <dbReference type="PROSITE" id="PS50158"/>
    </source>
</evidence>